<feature type="compositionally biased region" description="Basic and acidic residues" evidence="2">
    <location>
        <begin position="252"/>
        <end position="266"/>
    </location>
</feature>
<evidence type="ECO:0000259" key="3">
    <source>
        <dbReference type="Pfam" id="PF23559"/>
    </source>
</evidence>
<dbReference type="Proteomes" id="UP000737018">
    <property type="component" value="Unassembled WGS sequence"/>
</dbReference>
<proteinExistence type="predicted"/>
<feature type="region of interest" description="Disordered" evidence="2">
    <location>
        <begin position="242"/>
        <end position="270"/>
    </location>
</feature>
<sequence length="284" mass="32821">MVKLMNCVAYTSHKFLSTSIFTEFRKFFKDLNTRLKLCLLSFAVLPANAIVKRRLLINWWVGEHLVHPLATGEKTAKDISNEILTELEVKGFIEPVKERHKLIADRFKMQHLVHCMVIMLAQDAQLLHYDSNGNPTVKSLRCNRPCLVKAEKGTSKQVLAPKLDIEKLHTIFNVNESFPDLRFEGSAKMKNDNIVDWFSKMKIINVLYLRRWKSSDQHSIEEQSSDQHHVVREGSLDNHIEVEGTEFLQGDRQGRNLDEEPNETPKKPVPKNWSLIKIFGCGKF</sequence>
<feature type="domain" description="Disease resistance protein winged helix" evidence="3">
    <location>
        <begin position="46"/>
        <end position="114"/>
    </location>
</feature>
<evidence type="ECO:0000313" key="4">
    <source>
        <dbReference type="EMBL" id="KAF3949893.1"/>
    </source>
</evidence>
<gene>
    <name evidence="4" type="ORF">CMV_024289</name>
</gene>
<protein>
    <recommendedName>
        <fullName evidence="3">Disease resistance protein winged helix domain-containing protein</fullName>
    </recommendedName>
</protein>
<comment type="caution">
    <text evidence="4">The sequence shown here is derived from an EMBL/GenBank/DDBJ whole genome shotgun (WGS) entry which is preliminary data.</text>
</comment>
<reference evidence="4" key="1">
    <citation type="submission" date="2020-03" db="EMBL/GenBank/DDBJ databases">
        <title>Castanea mollissima Vanexum genome sequencing.</title>
        <authorList>
            <person name="Staton M."/>
        </authorList>
    </citation>
    <scope>NUCLEOTIDE SEQUENCE</scope>
    <source>
        <tissue evidence="4">Leaf</tissue>
    </source>
</reference>
<dbReference type="OrthoDB" id="1670308at2759"/>
<evidence type="ECO:0000256" key="1">
    <source>
        <dbReference type="ARBA" id="ARBA00022737"/>
    </source>
</evidence>
<dbReference type="EMBL" id="JRKL02005803">
    <property type="protein sequence ID" value="KAF3949893.1"/>
    <property type="molecule type" value="Genomic_DNA"/>
</dbReference>
<dbReference type="AlphaFoldDB" id="A0A8J4QFV3"/>
<accession>A0A8J4QFV3</accession>
<keyword evidence="1" id="KW-0677">Repeat</keyword>
<evidence type="ECO:0000256" key="2">
    <source>
        <dbReference type="SAM" id="MobiDB-lite"/>
    </source>
</evidence>
<dbReference type="InterPro" id="IPR058922">
    <property type="entry name" value="WHD_DRP"/>
</dbReference>
<evidence type="ECO:0000313" key="5">
    <source>
        <dbReference type="Proteomes" id="UP000737018"/>
    </source>
</evidence>
<name>A0A8J4QFV3_9ROSI</name>
<dbReference type="Pfam" id="PF23559">
    <property type="entry name" value="WHD_DRP"/>
    <property type="match status" value="1"/>
</dbReference>
<organism evidence="4 5">
    <name type="scientific">Castanea mollissima</name>
    <name type="common">Chinese chestnut</name>
    <dbReference type="NCBI Taxonomy" id="60419"/>
    <lineage>
        <taxon>Eukaryota</taxon>
        <taxon>Viridiplantae</taxon>
        <taxon>Streptophyta</taxon>
        <taxon>Embryophyta</taxon>
        <taxon>Tracheophyta</taxon>
        <taxon>Spermatophyta</taxon>
        <taxon>Magnoliopsida</taxon>
        <taxon>eudicotyledons</taxon>
        <taxon>Gunneridae</taxon>
        <taxon>Pentapetalae</taxon>
        <taxon>rosids</taxon>
        <taxon>fabids</taxon>
        <taxon>Fagales</taxon>
        <taxon>Fagaceae</taxon>
        <taxon>Castanea</taxon>
    </lineage>
</organism>
<keyword evidence="5" id="KW-1185">Reference proteome</keyword>